<sequence length="60" mass="6479">MIRENLNATNSFFKGANLLMSSHALGEARGSARLLLTKKHPVPSAAFRAEAPVLTTSEVR</sequence>
<evidence type="ECO:0000313" key="1">
    <source>
        <dbReference type="EMBL" id="SOQ48672.1"/>
    </source>
</evidence>
<gene>
    <name evidence="1" type="ORF">SFRICE_026703</name>
</gene>
<organism evidence="1">
    <name type="scientific">Spodoptera frugiperda</name>
    <name type="common">Fall armyworm</name>
    <dbReference type="NCBI Taxonomy" id="7108"/>
    <lineage>
        <taxon>Eukaryota</taxon>
        <taxon>Metazoa</taxon>
        <taxon>Ecdysozoa</taxon>
        <taxon>Arthropoda</taxon>
        <taxon>Hexapoda</taxon>
        <taxon>Insecta</taxon>
        <taxon>Pterygota</taxon>
        <taxon>Neoptera</taxon>
        <taxon>Endopterygota</taxon>
        <taxon>Lepidoptera</taxon>
        <taxon>Glossata</taxon>
        <taxon>Ditrysia</taxon>
        <taxon>Noctuoidea</taxon>
        <taxon>Noctuidae</taxon>
        <taxon>Amphipyrinae</taxon>
        <taxon>Spodoptera</taxon>
    </lineage>
</organism>
<protein>
    <submittedName>
        <fullName evidence="1">SFRICE_026703</fullName>
    </submittedName>
</protein>
<name>A0A2H1W763_SPOFR</name>
<proteinExistence type="predicted"/>
<accession>A0A2H1W763</accession>
<dbReference type="AlphaFoldDB" id="A0A2H1W763"/>
<reference evidence="1" key="1">
    <citation type="submission" date="2016-07" db="EMBL/GenBank/DDBJ databases">
        <authorList>
            <person name="Bretaudeau A."/>
        </authorList>
    </citation>
    <scope>NUCLEOTIDE SEQUENCE</scope>
    <source>
        <strain evidence="1">Rice</strain>
        <tissue evidence="1">Whole body</tissue>
    </source>
</reference>
<dbReference type="EMBL" id="ODYU01006644">
    <property type="protein sequence ID" value="SOQ48672.1"/>
    <property type="molecule type" value="Genomic_DNA"/>
</dbReference>